<gene>
    <name evidence="1" type="ORF">UFOVP144_20</name>
</gene>
<proteinExistence type="predicted"/>
<evidence type="ECO:0000313" key="1">
    <source>
        <dbReference type="EMBL" id="CAB5238187.1"/>
    </source>
</evidence>
<accession>A0A6J7XQY9</accession>
<name>A0A6J7XQY9_9CAUD</name>
<sequence>MNHIPYDPYAEPDVLDERTGSKQQIDCIFVRITDEEVMDILNYGLKLNNNE</sequence>
<dbReference type="EMBL" id="LR798451">
    <property type="protein sequence ID" value="CAB5238187.1"/>
    <property type="molecule type" value="Genomic_DNA"/>
</dbReference>
<protein>
    <submittedName>
        <fullName evidence="1">Uncharacterized protein</fullName>
    </submittedName>
</protein>
<organism evidence="1">
    <name type="scientific">uncultured Caudovirales phage</name>
    <dbReference type="NCBI Taxonomy" id="2100421"/>
    <lineage>
        <taxon>Viruses</taxon>
        <taxon>Duplodnaviria</taxon>
        <taxon>Heunggongvirae</taxon>
        <taxon>Uroviricota</taxon>
        <taxon>Caudoviricetes</taxon>
        <taxon>Peduoviridae</taxon>
        <taxon>Maltschvirus</taxon>
        <taxon>Maltschvirus maltsch</taxon>
    </lineage>
</organism>
<reference evidence="1" key="1">
    <citation type="submission" date="2020-05" db="EMBL/GenBank/DDBJ databases">
        <authorList>
            <person name="Chiriac C."/>
            <person name="Salcher M."/>
            <person name="Ghai R."/>
            <person name="Kavagutti S V."/>
        </authorList>
    </citation>
    <scope>NUCLEOTIDE SEQUENCE</scope>
</reference>